<feature type="binding site" evidence="8">
    <location>
        <position position="248"/>
    </location>
    <ligand>
        <name>shikimate</name>
        <dbReference type="ChEBI" id="CHEBI:36208"/>
    </ligand>
</feature>
<dbReference type="NCBIfam" id="TIGR00507">
    <property type="entry name" value="aroE"/>
    <property type="match status" value="1"/>
</dbReference>
<evidence type="ECO:0000256" key="7">
    <source>
        <dbReference type="ARBA" id="ARBA00049442"/>
    </source>
</evidence>
<feature type="active site" description="Proton acceptor" evidence="8">
    <location>
        <position position="70"/>
    </location>
</feature>
<evidence type="ECO:0000256" key="6">
    <source>
        <dbReference type="ARBA" id="ARBA00023141"/>
    </source>
</evidence>
<dbReference type="GO" id="GO:0009423">
    <property type="term" value="P:chorismate biosynthetic process"/>
    <property type="evidence" value="ECO:0007669"/>
    <property type="project" value="UniProtKB-UniRule"/>
</dbReference>
<dbReference type="InterPro" id="IPR006151">
    <property type="entry name" value="Shikm_DH/Glu-tRNA_Rdtase"/>
</dbReference>
<evidence type="ECO:0000256" key="5">
    <source>
        <dbReference type="ARBA" id="ARBA00023002"/>
    </source>
</evidence>
<dbReference type="Gene3D" id="3.40.50.720">
    <property type="entry name" value="NAD(P)-binding Rossmann-like Domain"/>
    <property type="match status" value="1"/>
</dbReference>
<comment type="catalytic activity">
    <reaction evidence="7 8">
        <text>shikimate + NADP(+) = 3-dehydroshikimate + NADPH + H(+)</text>
        <dbReference type="Rhea" id="RHEA:17737"/>
        <dbReference type="ChEBI" id="CHEBI:15378"/>
        <dbReference type="ChEBI" id="CHEBI:16630"/>
        <dbReference type="ChEBI" id="CHEBI:36208"/>
        <dbReference type="ChEBI" id="CHEBI:57783"/>
        <dbReference type="ChEBI" id="CHEBI:58349"/>
        <dbReference type="EC" id="1.1.1.25"/>
    </reaction>
</comment>
<feature type="binding site" evidence="8">
    <location>
        <position position="82"/>
    </location>
    <ligand>
        <name>NADP(+)</name>
        <dbReference type="ChEBI" id="CHEBI:58349"/>
    </ligand>
</feature>
<dbReference type="RefSeq" id="WP_138622541.1">
    <property type="nucleotide sequence ID" value="NZ_SZVP01000007.1"/>
</dbReference>
<dbReference type="AlphaFoldDB" id="A0A8H2PMK1"/>
<dbReference type="FunFam" id="3.40.50.10860:FF:000006">
    <property type="entry name" value="Shikimate dehydrogenase (NADP(+))"/>
    <property type="match status" value="1"/>
</dbReference>
<feature type="binding site" evidence="8">
    <location>
        <position position="241"/>
    </location>
    <ligand>
        <name>NADP(+)</name>
        <dbReference type="ChEBI" id="CHEBI:58349"/>
    </ligand>
</feature>
<dbReference type="GO" id="GO:0050661">
    <property type="term" value="F:NADP binding"/>
    <property type="evidence" value="ECO:0007669"/>
    <property type="project" value="InterPro"/>
</dbReference>
<keyword evidence="3 8" id="KW-0028">Amino-acid biosynthesis</keyword>
<evidence type="ECO:0000256" key="3">
    <source>
        <dbReference type="ARBA" id="ARBA00022605"/>
    </source>
</evidence>
<dbReference type="InterPro" id="IPR036291">
    <property type="entry name" value="NAD(P)-bd_dom_sf"/>
</dbReference>
<feature type="binding site" evidence="8">
    <location>
        <position position="219"/>
    </location>
    <ligand>
        <name>shikimate</name>
        <dbReference type="ChEBI" id="CHEBI:36208"/>
    </ligand>
</feature>
<dbReference type="HAMAP" id="MF_00222">
    <property type="entry name" value="Shikimate_DH_AroE"/>
    <property type="match status" value="1"/>
</dbReference>
<feature type="domain" description="SDH C-terminal" evidence="11">
    <location>
        <begin position="241"/>
        <end position="271"/>
    </location>
</feature>
<dbReference type="GO" id="GO:0008652">
    <property type="term" value="P:amino acid biosynthetic process"/>
    <property type="evidence" value="ECO:0007669"/>
    <property type="project" value="UniProtKB-KW"/>
</dbReference>
<dbReference type="CDD" id="cd01065">
    <property type="entry name" value="NAD_bind_Shikimate_DH"/>
    <property type="match status" value="1"/>
</dbReference>
<dbReference type="SUPFAM" id="SSF53223">
    <property type="entry name" value="Aminoacid dehydrogenase-like, N-terminal domain"/>
    <property type="match status" value="1"/>
</dbReference>
<evidence type="ECO:0000259" key="11">
    <source>
        <dbReference type="Pfam" id="PF18317"/>
    </source>
</evidence>
<dbReference type="Proteomes" id="UP000307702">
    <property type="component" value="Unassembled WGS sequence"/>
</dbReference>
<feature type="binding site" evidence="8">
    <location>
        <position position="106"/>
    </location>
    <ligand>
        <name>shikimate</name>
        <dbReference type="ChEBI" id="CHEBI:36208"/>
    </ligand>
</feature>
<reference evidence="12 13" key="1">
    <citation type="submission" date="2019-05" db="EMBL/GenBank/DDBJ databases">
        <title>Colwellia ponticola sp. nov., isolated from seawater.</title>
        <authorList>
            <person name="Yoon J.-H."/>
        </authorList>
    </citation>
    <scope>NUCLEOTIDE SEQUENCE [LARGE SCALE GENOMIC DNA]</scope>
    <source>
        <strain evidence="12 13">OISW-25</strain>
    </source>
</reference>
<dbReference type="InterPro" id="IPR013708">
    <property type="entry name" value="Shikimate_DH-bd_N"/>
</dbReference>
<evidence type="ECO:0000256" key="8">
    <source>
        <dbReference type="HAMAP-Rule" id="MF_00222"/>
    </source>
</evidence>
<dbReference type="InterPro" id="IPR041121">
    <property type="entry name" value="SDH_C"/>
</dbReference>
<feature type="binding site" evidence="8">
    <location>
        <position position="91"/>
    </location>
    <ligand>
        <name>shikimate</name>
        <dbReference type="ChEBI" id="CHEBI:36208"/>
    </ligand>
</feature>
<accession>A0A8H2PMK1</accession>
<dbReference type="GO" id="GO:0009073">
    <property type="term" value="P:aromatic amino acid family biosynthetic process"/>
    <property type="evidence" value="ECO:0007669"/>
    <property type="project" value="UniProtKB-KW"/>
</dbReference>
<dbReference type="InterPro" id="IPR022893">
    <property type="entry name" value="Shikimate_DH_fam"/>
</dbReference>
<name>A0A8H2PMK1_9GAMM</name>
<comment type="pathway">
    <text evidence="1 8">Metabolic intermediate biosynthesis; chorismate biosynthesis; chorismate from D-erythrose 4-phosphate and phosphoenolpyruvate: step 4/7.</text>
</comment>
<feature type="binding site" evidence="8">
    <location>
        <begin position="154"/>
        <end position="159"/>
    </location>
    <ligand>
        <name>NADP(+)</name>
        <dbReference type="ChEBI" id="CHEBI:58349"/>
    </ligand>
</feature>
<dbReference type="UniPathway" id="UPA00053">
    <property type="reaction ID" value="UER00087"/>
</dbReference>
<keyword evidence="6 8" id="KW-0057">Aromatic amino acid biosynthesis</keyword>
<dbReference type="SUPFAM" id="SSF51735">
    <property type="entry name" value="NAD(P)-binding Rossmann-fold domains"/>
    <property type="match status" value="1"/>
</dbReference>
<dbReference type="GO" id="GO:0004764">
    <property type="term" value="F:shikimate 3-dehydrogenase (NADP+) activity"/>
    <property type="evidence" value="ECO:0007669"/>
    <property type="project" value="UniProtKB-UniRule"/>
</dbReference>
<evidence type="ECO:0000256" key="2">
    <source>
        <dbReference type="ARBA" id="ARBA00012962"/>
    </source>
</evidence>
<dbReference type="FunFam" id="3.40.50.720:FF:000104">
    <property type="entry name" value="Shikimate dehydrogenase (NADP(+))"/>
    <property type="match status" value="1"/>
</dbReference>
<keyword evidence="4 8" id="KW-0521">NADP</keyword>
<dbReference type="GO" id="GO:0019632">
    <property type="term" value="P:shikimate metabolic process"/>
    <property type="evidence" value="ECO:0007669"/>
    <property type="project" value="InterPro"/>
</dbReference>
<dbReference type="Pfam" id="PF01488">
    <property type="entry name" value="Shikimate_DH"/>
    <property type="match status" value="1"/>
</dbReference>
<keyword evidence="13" id="KW-1185">Reference proteome</keyword>
<dbReference type="Pfam" id="PF08501">
    <property type="entry name" value="Shikimate_dh_N"/>
    <property type="match status" value="1"/>
</dbReference>
<dbReference type="PANTHER" id="PTHR21089:SF1">
    <property type="entry name" value="BIFUNCTIONAL 3-DEHYDROQUINATE DEHYDRATASE_SHIKIMATE DEHYDROGENASE, CHLOROPLASTIC"/>
    <property type="match status" value="1"/>
</dbReference>
<feature type="domain" description="Shikimate dehydrogenase substrate binding N-terminal" evidence="10">
    <location>
        <begin position="11"/>
        <end position="93"/>
    </location>
</feature>
<comment type="subunit">
    <text evidence="8">Homodimer.</text>
</comment>
<dbReference type="OrthoDB" id="9776868at2"/>
<evidence type="ECO:0000256" key="4">
    <source>
        <dbReference type="ARBA" id="ARBA00022857"/>
    </source>
</evidence>
<evidence type="ECO:0000313" key="12">
    <source>
        <dbReference type="EMBL" id="TMM45203.1"/>
    </source>
</evidence>
<dbReference type="Pfam" id="PF18317">
    <property type="entry name" value="SDH_C"/>
    <property type="match status" value="1"/>
</dbReference>
<dbReference type="EC" id="1.1.1.25" evidence="2 8"/>
<sequence length="278" mass="29878">MTQQTLDQYRVFGNPIAHSRSPDIHHIFAHESQQNINYQKQLVDIDGFANAVTDFIKQNGKGANVTVPFKEQALALSDELTERARLAGAVNTLSFVDGKIKGDNTDGEGLVQDLLRNNVKLKNSRILLLGAGGAAKGVILPLLAQQPQSITVANRTFSKAEQLCLQFADPRVTACGFSISADNTFDLIINATSASLSGQLPPIPAQLITPSVVCYDMVYGKTLTPFLVWAKQQGANQVIDGLGMLVGQAAVSFSIWRGVTPAVEPVISALRHALEVEA</sequence>
<dbReference type="InterPro" id="IPR046346">
    <property type="entry name" value="Aminoacid_DH-like_N_sf"/>
</dbReference>
<evidence type="ECO:0000259" key="9">
    <source>
        <dbReference type="Pfam" id="PF01488"/>
    </source>
</evidence>
<evidence type="ECO:0000313" key="13">
    <source>
        <dbReference type="Proteomes" id="UP000307702"/>
    </source>
</evidence>
<feature type="domain" description="Quinate/shikimate 5-dehydrogenase/glutamyl-tRNA reductase" evidence="9">
    <location>
        <begin position="118"/>
        <end position="195"/>
    </location>
</feature>
<keyword evidence="5 8" id="KW-0560">Oxidoreductase</keyword>
<feature type="binding site" evidence="8">
    <location>
        <position position="217"/>
    </location>
    <ligand>
        <name>NADP(+)</name>
        <dbReference type="ChEBI" id="CHEBI:58349"/>
    </ligand>
</feature>
<feature type="binding site" evidence="8">
    <location>
        <begin position="19"/>
        <end position="21"/>
    </location>
    <ligand>
        <name>shikimate</name>
        <dbReference type="ChEBI" id="CHEBI:36208"/>
    </ligand>
</feature>
<feature type="binding site" evidence="8">
    <location>
        <begin position="130"/>
        <end position="134"/>
    </location>
    <ligand>
        <name>NADP(+)</name>
        <dbReference type="ChEBI" id="CHEBI:58349"/>
    </ligand>
</feature>
<evidence type="ECO:0000256" key="1">
    <source>
        <dbReference type="ARBA" id="ARBA00004871"/>
    </source>
</evidence>
<dbReference type="InterPro" id="IPR011342">
    <property type="entry name" value="Shikimate_DH"/>
</dbReference>
<dbReference type="GO" id="GO:0005829">
    <property type="term" value="C:cytosol"/>
    <property type="evidence" value="ECO:0007669"/>
    <property type="project" value="TreeGrafter"/>
</dbReference>
<evidence type="ECO:0000259" key="10">
    <source>
        <dbReference type="Pfam" id="PF08501"/>
    </source>
</evidence>
<dbReference type="NCBIfam" id="NF001310">
    <property type="entry name" value="PRK00258.1-2"/>
    <property type="match status" value="1"/>
</dbReference>
<comment type="function">
    <text evidence="8">Involved in the biosynthesis of the chorismate, which leads to the biosynthesis of aromatic amino acids. Catalyzes the reversible NADPH linked reduction of 3-dehydroshikimate (DHSA) to yield shikimate (SA).</text>
</comment>
<organism evidence="12 13">
    <name type="scientific">Colwellia ponticola</name>
    <dbReference type="NCBI Taxonomy" id="2304625"/>
    <lineage>
        <taxon>Bacteria</taxon>
        <taxon>Pseudomonadati</taxon>
        <taxon>Pseudomonadota</taxon>
        <taxon>Gammaproteobacteria</taxon>
        <taxon>Alteromonadales</taxon>
        <taxon>Colwelliaceae</taxon>
        <taxon>Colwellia</taxon>
    </lineage>
</organism>
<feature type="binding site" evidence="8">
    <location>
        <position position="66"/>
    </location>
    <ligand>
        <name>shikimate</name>
        <dbReference type="ChEBI" id="CHEBI:36208"/>
    </ligand>
</feature>
<dbReference type="EMBL" id="SZVP01000007">
    <property type="protein sequence ID" value="TMM45203.1"/>
    <property type="molecule type" value="Genomic_DNA"/>
</dbReference>
<dbReference type="PANTHER" id="PTHR21089">
    <property type="entry name" value="SHIKIMATE DEHYDROGENASE"/>
    <property type="match status" value="1"/>
</dbReference>
<proteinExistence type="inferred from homology"/>
<comment type="similarity">
    <text evidence="8">Belongs to the shikimate dehydrogenase family.</text>
</comment>
<dbReference type="Gene3D" id="3.40.50.10860">
    <property type="entry name" value="Leucine Dehydrogenase, chain A, domain 1"/>
    <property type="match status" value="1"/>
</dbReference>
<gene>
    <name evidence="8 12" type="primary">aroE</name>
    <name evidence="12" type="ORF">FCS21_08920</name>
</gene>
<protein>
    <recommendedName>
        <fullName evidence="2 8">Shikimate dehydrogenase (NADP(+))</fullName>
        <shortName evidence="8">SDH</shortName>
        <ecNumber evidence="2 8">1.1.1.25</ecNumber>
    </recommendedName>
</protein>
<comment type="caution">
    <text evidence="12">The sequence shown here is derived from an EMBL/GenBank/DDBJ whole genome shotgun (WGS) entry which is preliminary data.</text>
</comment>